<reference evidence="1 2" key="1">
    <citation type="submission" date="2018-11" db="EMBL/GenBank/DDBJ databases">
        <title>Genomic Encyclopedia of Type Strains, Phase IV (KMG-IV): sequencing the most valuable type-strain genomes for metagenomic binning, comparative biology and taxonomic classification.</title>
        <authorList>
            <person name="Goeker M."/>
        </authorList>
    </citation>
    <scope>NUCLEOTIDE SEQUENCE [LARGE SCALE GENOMIC DNA]</scope>
    <source>
        <strain evidence="1 2">DSM 5900</strain>
    </source>
</reference>
<sequence length="105" mass="11373">MRAFGVIFAVGCLAFGLFVATQWTFVSIQPIGALPEGATLVVWRRGKMQLFDGPDALCQRKMGGVSLLCRGMALAAFVGPDKPIARLPYIDFVYSLSTGGARFER</sequence>
<dbReference type="AlphaFoldDB" id="A0A3N1MBP4"/>
<keyword evidence="2" id="KW-1185">Reference proteome</keyword>
<evidence type="ECO:0000313" key="1">
    <source>
        <dbReference type="EMBL" id="ROQ00475.1"/>
    </source>
</evidence>
<accession>A0A3N1MBP4</accession>
<name>A0A3N1MBP4_9PROT</name>
<protein>
    <submittedName>
        <fullName evidence="1">Uncharacterized protein</fullName>
    </submittedName>
</protein>
<comment type="caution">
    <text evidence="1">The sequence shown here is derived from an EMBL/GenBank/DDBJ whole genome shotgun (WGS) entry which is preliminary data.</text>
</comment>
<organism evidence="1 2">
    <name type="scientific">Stella humosa</name>
    <dbReference type="NCBI Taxonomy" id="94"/>
    <lineage>
        <taxon>Bacteria</taxon>
        <taxon>Pseudomonadati</taxon>
        <taxon>Pseudomonadota</taxon>
        <taxon>Alphaproteobacteria</taxon>
        <taxon>Rhodospirillales</taxon>
        <taxon>Stellaceae</taxon>
        <taxon>Stella</taxon>
    </lineage>
</organism>
<gene>
    <name evidence="1" type="ORF">EDC65_2274</name>
</gene>
<dbReference type="OrthoDB" id="8021213at2"/>
<proteinExistence type="predicted"/>
<evidence type="ECO:0000313" key="2">
    <source>
        <dbReference type="Proteomes" id="UP000278222"/>
    </source>
</evidence>
<dbReference type="EMBL" id="RJKX01000013">
    <property type="protein sequence ID" value="ROQ00475.1"/>
    <property type="molecule type" value="Genomic_DNA"/>
</dbReference>
<dbReference type="RefSeq" id="WP_123689750.1">
    <property type="nucleotide sequence ID" value="NZ_AP019700.1"/>
</dbReference>
<dbReference type="Proteomes" id="UP000278222">
    <property type="component" value="Unassembled WGS sequence"/>
</dbReference>